<evidence type="ECO:0000259" key="1">
    <source>
        <dbReference type="Pfam" id="PF17479"/>
    </source>
</evidence>
<dbReference type="EMBL" id="QLTW01000369">
    <property type="protein sequence ID" value="MBT9146191.1"/>
    <property type="molecule type" value="Genomic_DNA"/>
</dbReference>
<dbReference type="Proteomes" id="UP000811545">
    <property type="component" value="Unassembled WGS sequence"/>
</dbReference>
<accession>A0A9E2BIF8</accession>
<dbReference type="AlphaFoldDB" id="A0A9E2BIF8"/>
<dbReference type="Pfam" id="PF17479">
    <property type="entry name" value="DUF3048_C"/>
    <property type="match status" value="1"/>
</dbReference>
<dbReference type="Gene3D" id="3.50.90.10">
    <property type="entry name" value="YerB-like"/>
    <property type="match status" value="1"/>
</dbReference>
<proteinExistence type="predicted"/>
<evidence type="ECO:0000313" key="3">
    <source>
        <dbReference type="Proteomes" id="UP000811545"/>
    </source>
</evidence>
<feature type="domain" description="DUF3048" evidence="1">
    <location>
        <begin position="8"/>
        <end position="89"/>
    </location>
</feature>
<name>A0A9E2BIF8_PSYF1</name>
<evidence type="ECO:0000313" key="2">
    <source>
        <dbReference type="EMBL" id="MBT9146191.1"/>
    </source>
</evidence>
<gene>
    <name evidence="2" type="ORF">DDT42_02073</name>
</gene>
<organism evidence="2 3">
    <name type="scientific">Psychracetigena formicireducens</name>
    <dbReference type="NCBI Taxonomy" id="2986056"/>
    <lineage>
        <taxon>Bacteria</taxon>
        <taxon>Bacillati</taxon>
        <taxon>Candidatus Lithacetigenota</taxon>
        <taxon>Candidatus Psychracetigena</taxon>
    </lineage>
</organism>
<dbReference type="SUPFAM" id="SSF159774">
    <property type="entry name" value="YerB-like"/>
    <property type="match status" value="1"/>
</dbReference>
<sequence length="99" mass="11022">MLGIPFNDRVTREQIRAKNVIICFSDFSNSRSAIGEQKVNIRTIGTGSAIFYLDGKKTAGTWRRDVGKPIKFYNSDGEDLKVNAGTTWIQVVPQGTQVK</sequence>
<protein>
    <recommendedName>
        <fullName evidence="1">DUF3048 domain-containing protein</fullName>
    </recommendedName>
</protein>
<reference evidence="2 3" key="1">
    <citation type="journal article" date="2021" name="bioRxiv">
        <title>Unique metabolic strategies in Hadean analogues reveal hints for primordial physiology.</title>
        <authorList>
            <person name="Nobu M.K."/>
            <person name="Nakai R."/>
            <person name="Tamazawa S."/>
            <person name="Mori H."/>
            <person name="Toyoda A."/>
            <person name="Ijiri A."/>
            <person name="Suzuki S."/>
            <person name="Kurokawa K."/>
            <person name="Kamagata Y."/>
            <person name="Tamaki H."/>
        </authorList>
    </citation>
    <scope>NUCLEOTIDE SEQUENCE [LARGE SCALE GENOMIC DNA]</scope>
    <source>
        <strain evidence="2">BS525</strain>
    </source>
</reference>
<comment type="caution">
    <text evidence="2">The sequence shown here is derived from an EMBL/GenBank/DDBJ whole genome shotgun (WGS) entry which is preliminary data.</text>
</comment>
<dbReference type="InterPro" id="IPR023158">
    <property type="entry name" value="YerB-like_sf"/>
</dbReference>
<dbReference type="InterPro" id="IPR035328">
    <property type="entry name" value="DUF3048_C"/>
</dbReference>